<evidence type="ECO:0000313" key="3">
    <source>
        <dbReference type="Proteomes" id="UP001073122"/>
    </source>
</evidence>
<accession>A0ABT3XWE1</accession>
<evidence type="ECO:0000313" key="2">
    <source>
        <dbReference type="EMBL" id="MCX8525986.1"/>
    </source>
</evidence>
<evidence type="ECO:0000256" key="1">
    <source>
        <dbReference type="SAM" id="MobiDB-lite"/>
    </source>
</evidence>
<sequence length="43" mass="4530">MQGTFPVTGKLLSGVQQHFPASGKSPASCSRLSGSSRKLFTTF</sequence>
<dbReference type="Proteomes" id="UP001073122">
    <property type="component" value="Unassembled WGS sequence"/>
</dbReference>
<name>A0ABT3XWE1_9FLAO</name>
<reference evidence="2" key="1">
    <citation type="submission" date="2022-10" db="EMBL/GenBank/DDBJ databases">
        <title>Chryseobacterium sp. nov., a novel bacterial species.</title>
        <authorList>
            <person name="Cao Y."/>
        </authorList>
    </citation>
    <scope>NUCLEOTIDE SEQUENCE</scope>
    <source>
        <strain evidence="2">CCTCC AB2015118</strain>
    </source>
</reference>
<protein>
    <submittedName>
        <fullName evidence="2">Uncharacterized protein</fullName>
    </submittedName>
</protein>
<dbReference type="RefSeq" id="WP_267267227.1">
    <property type="nucleotide sequence ID" value="NZ_JAOVZW010000027.1"/>
</dbReference>
<feature type="compositionally biased region" description="Polar residues" evidence="1">
    <location>
        <begin position="25"/>
        <end position="43"/>
    </location>
</feature>
<organism evidence="2 3">
    <name type="scientific">Chryseobacterium formosus</name>
    <dbReference type="NCBI Taxonomy" id="1537363"/>
    <lineage>
        <taxon>Bacteria</taxon>
        <taxon>Pseudomonadati</taxon>
        <taxon>Bacteroidota</taxon>
        <taxon>Flavobacteriia</taxon>
        <taxon>Flavobacteriales</taxon>
        <taxon>Weeksellaceae</taxon>
        <taxon>Chryseobacterium group</taxon>
        <taxon>Chryseobacterium</taxon>
    </lineage>
</organism>
<gene>
    <name evidence="2" type="ORF">OF897_18895</name>
</gene>
<proteinExistence type="predicted"/>
<comment type="caution">
    <text evidence="2">The sequence shown here is derived from an EMBL/GenBank/DDBJ whole genome shotgun (WGS) entry which is preliminary data.</text>
</comment>
<dbReference type="EMBL" id="JAOVZW010000027">
    <property type="protein sequence ID" value="MCX8525986.1"/>
    <property type="molecule type" value="Genomic_DNA"/>
</dbReference>
<feature type="region of interest" description="Disordered" evidence="1">
    <location>
        <begin position="18"/>
        <end position="43"/>
    </location>
</feature>
<keyword evidence="3" id="KW-1185">Reference proteome</keyword>